<dbReference type="KEGG" id="psyt:DSAG12_01546"/>
<keyword evidence="1" id="KW-0812">Transmembrane</keyword>
<keyword evidence="3" id="KW-1185">Reference proteome</keyword>
<reference evidence="2 3" key="1">
    <citation type="journal article" date="2020" name="Nature">
        <title>Isolation of an archaeon at the prokaryote-eukaryote interface.</title>
        <authorList>
            <person name="Imachi H."/>
            <person name="Nobu M.K."/>
            <person name="Nakahara N."/>
            <person name="Morono Y."/>
            <person name="Ogawara M."/>
            <person name="Takaki Y."/>
            <person name="Takano Y."/>
            <person name="Uematsu K."/>
            <person name="Ikuta T."/>
            <person name="Ito M."/>
            <person name="Matsui Y."/>
            <person name="Miyazaki M."/>
            <person name="Murata K."/>
            <person name="Saito Y."/>
            <person name="Sakai S."/>
            <person name="Song C."/>
            <person name="Tasumi E."/>
            <person name="Yamanaka Y."/>
            <person name="Yamaguchi T."/>
            <person name="Kamagata Y."/>
            <person name="Tamaki H."/>
            <person name="Takai K."/>
        </authorList>
    </citation>
    <scope>NUCLEOTIDE SEQUENCE [LARGE SCALE GENOMIC DNA]</scope>
    <source>
        <strain evidence="2 3">MK-D1</strain>
    </source>
</reference>
<protein>
    <submittedName>
        <fullName evidence="2">Uncharacterized protein</fullName>
    </submittedName>
</protein>
<feature type="transmembrane region" description="Helical" evidence="1">
    <location>
        <begin position="12"/>
        <end position="32"/>
    </location>
</feature>
<gene>
    <name evidence="2" type="ORF">DSAG12_01546</name>
</gene>
<evidence type="ECO:0000313" key="3">
    <source>
        <dbReference type="Proteomes" id="UP000321408"/>
    </source>
</evidence>
<evidence type="ECO:0000256" key="1">
    <source>
        <dbReference type="SAM" id="Phobius"/>
    </source>
</evidence>
<keyword evidence="1" id="KW-0472">Membrane</keyword>
<name>A0A5B9D978_9ARCH</name>
<dbReference type="GeneID" id="41329540"/>
<dbReference type="Proteomes" id="UP000321408">
    <property type="component" value="Chromosome"/>
</dbReference>
<organism evidence="2 3">
    <name type="scientific">Promethearchaeum syntrophicum</name>
    <dbReference type="NCBI Taxonomy" id="2594042"/>
    <lineage>
        <taxon>Archaea</taxon>
        <taxon>Promethearchaeati</taxon>
        <taxon>Promethearchaeota</taxon>
        <taxon>Promethearchaeia</taxon>
        <taxon>Promethearchaeales</taxon>
        <taxon>Promethearchaeaceae</taxon>
        <taxon>Promethearchaeum</taxon>
    </lineage>
</organism>
<accession>A0A5B9D978</accession>
<dbReference type="AlphaFoldDB" id="A0A5B9D978"/>
<keyword evidence="1" id="KW-1133">Transmembrane helix</keyword>
<proteinExistence type="predicted"/>
<dbReference type="EMBL" id="CP042905">
    <property type="protein sequence ID" value="QEE15719.1"/>
    <property type="molecule type" value="Genomic_DNA"/>
</dbReference>
<sequence>MDSKKITTNRGITLILLILVIITSIVFINFLIANNNFDNERLTSRRFSGSLTIENQPVISMEIYFDGFGLINGTMNFSNDTLTYEGDYICRREDVQFSFMAEEIGYFFAFMGTLHTDDTILTGDVRFYKSANENYTGTFNLLLI</sequence>
<evidence type="ECO:0000313" key="2">
    <source>
        <dbReference type="EMBL" id="QEE15719.1"/>
    </source>
</evidence>
<reference evidence="2 3" key="2">
    <citation type="journal article" date="2024" name="Int. J. Syst. Evol. Microbiol.">
        <title>Promethearchaeum syntrophicum gen. nov., sp. nov., an anaerobic, obligately syntrophic archaeon, the first isolate of the lineage 'Asgard' archaea, and proposal of the new archaeal phylum Promethearchaeota phyl. nov. and kingdom Promethearchaeati regn. nov.</title>
        <authorList>
            <person name="Imachi H."/>
            <person name="Nobu M.K."/>
            <person name="Kato S."/>
            <person name="Takaki Y."/>
            <person name="Miyazaki M."/>
            <person name="Miyata M."/>
            <person name="Ogawara M."/>
            <person name="Saito Y."/>
            <person name="Sakai S."/>
            <person name="Tahara Y.O."/>
            <person name="Takano Y."/>
            <person name="Tasumi E."/>
            <person name="Uematsu K."/>
            <person name="Yoshimura T."/>
            <person name="Itoh T."/>
            <person name="Ohkuma M."/>
            <person name="Takai K."/>
        </authorList>
    </citation>
    <scope>NUCLEOTIDE SEQUENCE [LARGE SCALE GENOMIC DNA]</scope>
    <source>
        <strain evidence="2 3">MK-D1</strain>
    </source>
</reference>
<dbReference type="RefSeq" id="WP_147662620.1">
    <property type="nucleotide sequence ID" value="NZ_CP042905.2"/>
</dbReference>